<evidence type="ECO:0000313" key="1">
    <source>
        <dbReference type="EMBL" id="PTQ39889.1"/>
    </source>
</evidence>
<protein>
    <submittedName>
        <fullName evidence="1">Uncharacterized protein</fullName>
    </submittedName>
</protein>
<dbReference type="EMBL" id="KZ772715">
    <property type="protein sequence ID" value="PTQ39888.1"/>
    <property type="molecule type" value="Genomic_DNA"/>
</dbReference>
<reference evidence="1" key="2">
    <citation type="submission" date="2017-12" db="EMBL/GenBank/DDBJ databases">
        <title>WGS assembly of Marchantia polymorpha.</title>
        <authorList>
            <person name="Bowman J.L."/>
            <person name="Kohchi T."/>
            <person name="Yamato K.T."/>
            <person name="Jenkins J."/>
            <person name="Shu S."/>
            <person name="Ishizaki K."/>
            <person name="Yamaoka S."/>
            <person name="Nishihama R."/>
            <person name="Nakamura Y."/>
            <person name="Berger F."/>
            <person name="Adam C."/>
            <person name="Aki S.S."/>
            <person name="Althoff F."/>
            <person name="Araki T."/>
            <person name="Arteaga-Vazquez M.A."/>
            <person name="Balasubrmanian S."/>
            <person name="Bauer D."/>
            <person name="Boehm C.R."/>
            <person name="Briginshaw L."/>
            <person name="Caballero-Perez J."/>
            <person name="Catarino B."/>
            <person name="Chen F."/>
            <person name="Chiyoda S."/>
            <person name="Chovatia M."/>
            <person name="Davies K.M."/>
            <person name="Delmans M."/>
            <person name="Demura T."/>
            <person name="Dierschke T."/>
            <person name="Dolan L."/>
            <person name="Dorantes-Acosta A.E."/>
            <person name="Eklund D.M."/>
            <person name="Florent S.N."/>
            <person name="Flores-Sandoval E."/>
            <person name="Fujiyama A."/>
            <person name="Fukuzawa H."/>
            <person name="Galik B."/>
            <person name="Grimanelli D."/>
            <person name="Grimwood J."/>
            <person name="Grossniklaus U."/>
            <person name="Hamada T."/>
            <person name="Haseloff J."/>
            <person name="Hetherington A.J."/>
            <person name="Higo A."/>
            <person name="Hirakawa Y."/>
            <person name="Hundley H.N."/>
            <person name="Ikeda Y."/>
            <person name="Inoue K."/>
            <person name="Inoue S."/>
            <person name="Ishida S."/>
            <person name="Jia Q."/>
            <person name="Kakita M."/>
            <person name="Kanazawa T."/>
            <person name="Kawai Y."/>
            <person name="Kawashima T."/>
            <person name="Kennedy M."/>
            <person name="Kinose K."/>
            <person name="Kinoshita T."/>
            <person name="Kohara Y."/>
            <person name="Koide E."/>
            <person name="Komatsu K."/>
            <person name="Kopischke S."/>
            <person name="Kubo M."/>
            <person name="Kyozuka J."/>
            <person name="Lagercrantz U."/>
            <person name="Lin S.S."/>
            <person name="Lindquist E."/>
            <person name="Lipzen A.M."/>
            <person name="Lu C."/>
            <person name="Luna E.D."/>
            <person name="Martienssen R.A."/>
            <person name="Minamino N."/>
            <person name="Mizutani M."/>
            <person name="Mizutani M."/>
            <person name="Mochizuki N."/>
            <person name="Monte I."/>
            <person name="Mosher R."/>
            <person name="Nagasaki H."/>
            <person name="Nakagami H."/>
            <person name="Naramoto S."/>
            <person name="Nishitani K."/>
            <person name="Ohtani M."/>
            <person name="Okamoto T."/>
            <person name="Okumura M."/>
            <person name="Phillips J."/>
            <person name="Pollak B."/>
            <person name="Reinders A."/>
            <person name="Roevekamp M."/>
            <person name="Sano R."/>
            <person name="Sawa S."/>
            <person name="Schmid M.W."/>
            <person name="Shirakawa M."/>
            <person name="Solano R."/>
            <person name="Spunde A."/>
            <person name="Suetsugu N."/>
            <person name="Sugano S."/>
            <person name="Sugiyama A."/>
            <person name="Sun R."/>
            <person name="Suzuki Y."/>
            <person name="Takenaka M."/>
            <person name="Takezawa D."/>
            <person name="Tomogane H."/>
            <person name="Tsuzuki M."/>
            <person name="Ueda T."/>
            <person name="Umeda M."/>
            <person name="Ward J.M."/>
            <person name="Watanabe Y."/>
            <person name="Yazaki K."/>
            <person name="Yokoyama R."/>
            <person name="Yoshitake Y."/>
            <person name="Yotsui I."/>
            <person name="Zachgo S."/>
            <person name="Schmutz J."/>
        </authorList>
    </citation>
    <scope>NUCLEOTIDE SEQUENCE [LARGE SCALE GENOMIC DNA]</scope>
    <source>
        <strain evidence="1">Tak-1</strain>
    </source>
</reference>
<dbReference type="Proteomes" id="UP000244005">
    <property type="component" value="Unassembled WGS sequence"/>
</dbReference>
<keyword evidence="2" id="KW-1185">Reference proteome</keyword>
<evidence type="ECO:0000313" key="2">
    <source>
        <dbReference type="Proteomes" id="UP000244005"/>
    </source>
</evidence>
<dbReference type="EMBL" id="KZ772715">
    <property type="protein sequence ID" value="PTQ39889.1"/>
    <property type="molecule type" value="Genomic_DNA"/>
</dbReference>
<reference evidence="2" key="1">
    <citation type="journal article" date="2017" name="Cell">
        <title>Insights into land plant evolution garnered from the Marchantia polymorpha genome.</title>
        <authorList>
            <person name="Bowman J.L."/>
            <person name="Kohchi T."/>
            <person name="Yamato K.T."/>
            <person name="Jenkins J."/>
            <person name="Shu S."/>
            <person name="Ishizaki K."/>
            <person name="Yamaoka S."/>
            <person name="Nishihama R."/>
            <person name="Nakamura Y."/>
            <person name="Berger F."/>
            <person name="Adam C."/>
            <person name="Aki S.S."/>
            <person name="Althoff F."/>
            <person name="Araki T."/>
            <person name="Arteaga-Vazquez M.A."/>
            <person name="Balasubrmanian S."/>
            <person name="Barry K."/>
            <person name="Bauer D."/>
            <person name="Boehm C.R."/>
            <person name="Briginshaw L."/>
            <person name="Caballero-Perez J."/>
            <person name="Catarino B."/>
            <person name="Chen F."/>
            <person name="Chiyoda S."/>
            <person name="Chovatia M."/>
            <person name="Davies K.M."/>
            <person name="Delmans M."/>
            <person name="Demura T."/>
            <person name="Dierschke T."/>
            <person name="Dolan L."/>
            <person name="Dorantes-Acosta A.E."/>
            <person name="Eklund D.M."/>
            <person name="Florent S.N."/>
            <person name="Flores-Sandoval E."/>
            <person name="Fujiyama A."/>
            <person name="Fukuzawa H."/>
            <person name="Galik B."/>
            <person name="Grimanelli D."/>
            <person name="Grimwood J."/>
            <person name="Grossniklaus U."/>
            <person name="Hamada T."/>
            <person name="Haseloff J."/>
            <person name="Hetherington A.J."/>
            <person name="Higo A."/>
            <person name="Hirakawa Y."/>
            <person name="Hundley H.N."/>
            <person name="Ikeda Y."/>
            <person name="Inoue K."/>
            <person name="Inoue S.I."/>
            <person name="Ishida S."/>
            <person name="Jia Q."/>
            <person name="Kakita M."/>
            <person name="Kanazawa T."/>
            <person name="Kawai Y."/>
            <person name="Kawashima T."/>
            <person name="Kennedy M."/>
            <person name="Kinose K."/>
            <person name="Kinoshita T."/>
            <person name="Kohara Y."/>
            <person name="Koide E."/>
            <person name="Komatsu K."/>
            <person name="Kopischke S."/>
            <person name="Kubo M."/>
            <person name="Kyozuka J."/>
            <person name="Lagercrantz U."/>
            <person name="Lin S.S."/>
            <person name="Lindquist E."/>
            <person name="Lipzen A.M."/>
            <person name="Lu C.W."/>
            <person name="De Luna E."/>
            <person name="Martienssen R.A."/>
            <person name="Minamino N."/>
            <person name="Mizutani M."/>
            <person name="Mizutani M."/>
            <person name="Mochizuki N."/>
            <person name="Monte I."/>
            <person name="Mosher R."/>
            <person name="Nagasaki H."/>
            <person name="Nakagami H."/>
            <person name="Naramoto S."/>
            <person name="Nishitani K."/>
            <person name="Ohtani M."/>
            <person name="Okamoto T."/>
            <person name="Okumura M."/>
            <person name="Phillips J."/>
            <person name="Pollak B."/>
            <person name="Reinders A."/>
            <person name="Rovekamp M."/>
            <person name="Sano R."/>
            <person name="Sawa S."/>
            <person name="Schmid M.W."/>
            <person name="Shirakawa M."/>
            <person name="Solano R."/>
            <person name="Spunde A."/>
            <person name="Suetsugu N."/>
            <person name="Sugano S."/>
            <person name="Sugiyama A."/>
            <person name="Sun R."/>
            <person name="Suzuki Y."/>
            <person name="Takenaka M."/>
            <person name="Takezawa D."/>
            <person name="Tomogane H."/>
            <person name="Tsuzuki M."/>
            <person name="Ueda T."/>
            <person name="Umeda M."/>
            <person name="Ward J.M."/>
            <person name="Watanabe Y."/>
            <person name="Yazaki K."/>
            <person name="Yokoyama R."/>
            <person name="Yoshitake Y."/>
            <person name="Yotsui I."/>
            <person name="Zachgo S."/>
            <person name="Schmutz J."/>
        </authorList>
    </citation>
    <scope>NUCLEOTIDE SEQUENCE [LARGE SCALE GENOMIC DNA]</scope>
    <source>
        <strain evidence="2">Tak-1</strain>
    </source>
</reference>
<sequence>MTQKLHLATHRAQTGPFVNVHSLLMKSHAGRTRGGSPDRSPRGGCPPVVLEAHQKLLHFPVRKDDESFNAFSKTRLSSGCKVQTGNFIECSFMCRNM</sequence>
<gene>
    <name evidence="1" type="ORF">MARPO_0043s0119</name>
</gene>
<accession>A0A2R6X1B5</accession>
<organism evidence="1 2">
    <name type="scientific">Marchantia polymorpha</name>
    <name type="common">Common liverwort</name>
    <name type="synonym">Marchantia aquatica</name>
    <dbReference type="NCBI Taxonomy" id="3197"/>
    <lineage>
        <taxon>Eukaryota</taxon>
        <taxon>Viridiplantae</taxon>
        <taxon>Streptophyta</taxon>
        <taxon>Embryophyta</taxon>
        <taxon>Marchantiophyta</taxon>
        <taxon>Marchantiopsida</taxon>
        <taxon>Marchantiidae</taxon>
        <taxon>Marchantiales</taxon>
        <taxon>Marchantiaceae</taxon>
        <taxon>Marchantia</taxon>
    </lineage>
</organism>
<dbReference type="AlphaFoldDB" id="A0A2R6X1B5"/>
<name>A0A2R6X1B5_MARPO</name>
<proteinExistence type="predicted"/>